<name>A0A7S2V6I4_9STRA</name>
<dbReference type="PROSITE" id="PS51352">
    <property type="entry name" value="THIOREDOXIN_2"/>
    <property type="match status" value="1"/>
</dbReference>
<accession>A0A7S2V6I4</accession>
<dbReference type="PRINTS" id="PR00421">
    <property type="entry name" value="THIOREDOXIN"/>
</dbReference>
<keyword evidence="1" id="KW-1015">Disulfide bond</keyword>
<feature type="domain" description="Thioredoxin" evidence="3">
    <location>
        <begin position="48"/>
        <end position="166"/>
    </location>
</feature>
<dbReference type="Gene3D" id="3.40.30.10">
    <property type="entry name" value="Glutaredoxin"/>
    <property type="match status" value="1"/>
</dbReference>
<dbReference type="EMBL" id="HBHR01018889">
    <property type="protein sequence ID" value="CAD9870312.1"/>
    <property type="molecule type" value="Transcribed_RNA"/>
</dbReference>
<keyword evidence="2" id="KW-0732">Signal</keyword>
<proteinExistence type="predicted"/>
<protein>
    <recommendedName>
        <fullName evidence="3">Thioredoxin domain-containing protein</fullName>
    </recommendedName>
</protein>
<dbReference type="PANTHER" id="PTHR46115">
    <property type="entry name" value="THIOREDOXIN-LIKE PROTEIN 1"/>
    <property type="match status" value="1"/>
</dbReference>
<evidence type="ECO:0000256" key="2">
    <source>
        <dbReference type="SAM" id="SignalP"/>
    </source>
</evidence>
<evidence type="ECO:0000259" key="3">
    <source>
        <dbReference type="PROSITE" id="PS51352"/>
    </source>
</evidence>
<reference evidence="4" key="1">
    <citation type="submission" date="2021-01" db="EMBL/GenBank/DDBJ databases">
        <authorList>
            <person name="Corre E."/>
            <person name="Pelletier E."/>
            <person name="Niang G."/>
            <person name="Scheremetjew M."/>
            <person name="Finn R."/>
            <person name="Kale V."/>
            <person name="Holt S."/>
            <person name="Cochrane G."/>
            <person name="Meng A."/>
            <person name="Brown T."/>
            <person name="Cohen L."/>
        </authorList>
    </citation>
    <scope>NUCLEOTIDE SEQUENCE</scope>
    <source>
        <strain evidence="4">CCMP1661</strain>
    </source>
</reference>
<dbReference type="CDD" id="cd02947">
    <property type="entry name" value="TRX_family"/>
    <property type="match status" value="1"/>
</dbReference>
<sequence>MAVTVNSIIAFVAVCTLCFVGSDAFTSSSFQTRFSGQRIQNSITERRTYGGRDTMRAAVTDIQSVGDFDKAVNDAAGDSLVVVDFSTTWCGPCKIIAPKFEEMSERYTDVIFLKVTGDANKETSQLMKREAVRSVPAFHFWKKGEKIEKVNGANADAIEAAIKDNM</sequence>
<evidence type="ECO:0000313" key="4">
    <source>
        <dbReference type="EMBL" id="CAD9870312.1"/>
    </source>
</evidence>
<evidence type="ECO:0000256" key="1">
    <source>
        <dbReference type="ARBA" id="ARBA00023157"/>
    </source>
</evidence>
<dbReference type="AlphaFoldDB" id="A0A7S2V6I4"/>
<dbReference type="InterPro" id="IPR036249">
    <property type="entry name" value="Thioredoxin-like_sf"/>
</dbReference>
<dbReference type="Pfam" id="PF00085">
    <property type="entry name" value="Thioredoxin"/>
    <property type="match status" value="1"/>
</dbReference>
<dbReference type="SUPFAM" id="SSF52833">
    <property type="entry name" value="Thioredoxin-like"/>
    <property type="match status" value="1"/>
</dbReference>
<feature type="signal peptide" evidence="2">
    <location>
        <begin position="1"/>
        <end position="24"/>
    </location>
</feature>
<organism evidence="4">
    <name type="scientific">Fibrocapsa japonica</name>
    <dbReference type="NCBI Taxonomy" id="94617"/>
    <lineage>
        <taxon>Eukaryota</taxon>
        <taxon>Sar</taxon>
        <taxon>Stramenopiles</taxon>
        <taxon>Ochrophyta</taxon>
        <taxon>Raphidophyceae</taxon>
        <taxon>Chattonellales</taxon>
        <taxon>Chattonellaceae</taxon>
        <taxon>Fibrocapsa</taxon>
    </lineage>
</organism>
<feature type="chain" id="PRO_5030775028" description="Thioredoxin domain-containing protein" evidence="2">
    <location>
        <begin position="25"/>
        <end position="166"/>
    </location>
</feature>
<dbReference type="InterPro" id="IPR013766">
    <property type="entry name" value="Thioredoxin_domain"/>
</dbReference>
<gene>
    <name evidence="4" type="ORF">FJAP1339_LOCUS9584</name>
</gene>
<dbReference type="PROSITE" id="PS00194">
    <property type="entry name" value="THIOREDOXIN_1"/>
    <property type="match status" value="1"/>
</dbReference>
<dbReference type="InterPro" id="IPR017937">
    <property type="entry name" value="Thioredoxin_CS"/>
</dbReference>